<proteinExistence type="predicted"/>
<dbReference type="AlphaFoldDB" id="A8EYK2"/>
<gene>
    <name evidence="1" type="ordered locus">A1E_02450</name>
</gene>
<dbReference type="HOGENOM" id="CLU_3103275_0_0_5"/>
<protein>
    <submittedName>
        <fullName evidence="1">Uncharacterized protein</fullName>
    </submittedName>
</protein>
<name>A8EYK2_RICCK</name>
<dbReference type="STRING" id="293613.A1E_02450"/>
<dbReference type="EMBL" id="CP000409">
    <property type="protein sequence ID" value="ABV73435.1"/>
    <property type="molecule type" value="Genomic_DNA"/>
</dbReference>
<evidence type="ECO:0000313" key="1">
    <source>
        <dbReference type="EMBL" id="ABV73435.1"/>
    </source>
</evidence>
<sequence length="51" mass="5803">MNAIDYAIRHDNRQMLNGELTEADNNSYGQGYPDDAQDKLKEAINVTFTKI</sequence>
<reference evidence="2" key="1">
    <citation type="submission" date="2007-09" db="EMBL/GenBank/DDBJ databases">
        <title>Complete genome sequence of Rickettsia canadensis.</title>
        <authorList>
            <person name="Madan A."/>
            <person name="Fahey J."/>
            <person name="Helton E."/>
            <person name="Ketteman M."/>
            <person name="Madan A."/>
            <person name="Rodrigues S."/>
            <person name="Sanchez A."/>
            <person name="Whiting M."/>
            <person name="Dasch G."/>
            <person name="Eremeeva M."/>
        </authorList>
    </citation>
    <scope>NUCLEOTIDE SEQUENCE [LARGE SCALE GENOMIC DNA]</scope>
    <source>
        <strain evidence="2">McKiel</strain>
    </source>
</reference>
<organism evidence="1 2">
    <name type="scientific">Rickettsia canadensis (strain McKiel)</name>
    <dbReference type="NCBI Taxonomy" id="293613"/>
    <lineage>
        <taxon>Bacteria</taxon>
        <taxon>Pseudomonadati</taxon>
        <taxon>Pseudomonadota</taxon>
        <taxon>Alphaproteobacteria</taxon>
        <taxon>Rickettsiales</taxon>
        <taxon>Rickettsiaceae</taxon>
        <taxon>Rickettsieae</taxon>
        <taxon>Rickettsia</taxon>
        <taxon>belli group</taxon>
    </lineage>
</organism>
<dbReference type="KEGG" id="rcm:A1E_02450"/>
<evidence type="ECO:0000313" key="2">
    <source>
        <dbReference type="Proteomes" id="UP000007056"/>
    </source>
</evidence>
<accession>A8EYK2</accession>
<dbReference type="Proteomes" id="UP000007056">
    <property type="component" value="Chromosome"/>
</dbReference>